<comment type="caution">
    <text evidence="1">The sequence shown here is derived from an EMBL/GenBank/DDBJ whole genome shotgun (WGS) entry which is preliminary data.</text>
</comment>
<gene>
    <name evidence="1" type="ORF">RM190_05000</name>
</gene>
<accession>A0ABU3EBG4</accession>
<dbReference type="EMBL" id="JAVRQI010000003">
    <property type="protein sequence ID" value="MDT1061207.1"/>
    <property type="molecule type" value="Genomic_DNA"/>
</dbReference>
<name>A0ABU3EBG4_9RHOB</name>
<organism evidence="1 2">
    <name type="scientific">Paracoccus broussonetiae</name>
    <dbReference type="NCBI Taxonomy" id="3075834"/>
    <lineage>
        <taxon>Bacteria</taxon>
        <taxon>Pseudomonadati</taxon>
        <taxon>Pseudomonadota</taxon>
        <taxon>Alphaproteobacteria</taxon>
        <taxon>Rhodobacterales</taxon>
        <taxon>Paracoccaceae</taxon>
        <taxon>Paracoccus</taxon>
    </lineage>
</organism>
<proteinExistence type="predicted"/>
<protein>
    <submittedName>
        <fullName evidence="1">Uncharacterized protein</fullName>
    </submittedName>
</protein>
<reference evidence="2" key="1">
    <citation type="submission" date="2023-07" db="EMBL/GenBank/DDBJ databases">
        <title>Characterization of two Paracoccaceae strains isolated from Phycosphere and proposal of Xinfangfangia lacusdiani sp. nov.</title>
        <authorList>
            <person name="Deng Y."/>
            <person name="Zhang Y.Q."/>
        </authorList>
    </citation>
    <scope>NUCLEOTIDE SEQUENCE [LARGE SCALE GENOMIC DNA]</scope>
    <source>
        <strain evidence="2">CPCC 101403</strain>
    </source>
</reference>
<sequence>MSILLQALTPVILEVTATVATVAITAASGYAMRKWGIEIQEKHRNALHSALMSGIEAALGRGFTGDAAVADAIEHARRSVPDALKNLKPAADVLTNLAKAKLEQATKVPAGDALAEALKQAGAK</sequence>
<evidence type="ECO:0000313" key="1">
    <source>
        <dbReference type="EMBL" id="MDT1061207.1"/>
    </source>
</evidence>
<evidence type="ECO:0000313" key="2">
    <source>
        <dbReference type="Proteomes" id="UP001251085"/>
    </source>
</evidence>
<keyword evidence="2" id="KW-1185">Reference proteome</keyword>
<dbReference type="RefSeq" id="WP_311758311.1">
    <property type="nucleotide sequence ID" value="NZ_JAVRQI010000003.1"/>
</dbReference>
<dbReference type="Proteomes" id="UP001251085">
    <property type="component" value="Unassembled WGS sequence"/>
</dbReference>